<accession>A0ABV9E321</accession>
<keyword evidence="2" id="KW-1133">Transmembrane helix</keyword>
<comment type="caution">
    <text evidence="3">The sequence shown here is derived from an EMBL/GenBank/DDBJ whole genome shotgun (WGS) entry which is preliminary data.</text>
</comment>
<feature type="compositionally biased region" description="Basic and acidic residues" evidence="1">
    <location>
        <begin position="61"/>
        <end position="79"/>
    </location>
</feature>
<feature type="transmembrane region" description="Helical" evidence="2">
    <location>
        <begin position="94"/>
        <end position="112"/>
    </location>
</feature>
<reference evidence="4" key="1">
    <citation type="journal article" date="2019" name="Int. J. Syst. Evol. Microbiol.">
        <title>The Global Catalogue of Microorganisms (GCM) 10K type strain sequencing project: providing services to taxonomists for standard genome sequencing and annotation.</title>
        <authorList>
            <consortium name="The Broad Institute Genomics Platform"/>
            <consortium name="The Broad Institute Genome Sequencing Center for Infectious Disease"/>
            <person name="Wu L."/>
            <person name="Ma J."/>
        </authorList>
    </citation>
    <scope>NUCLEOTIDE SEQUENCE [LARGE SCALE GENOMIC DNA]</scope>
    <source>
        <strain evidence="4">XZYJ18</strain>
    </source>
</reference>
<evidence type="ECO:0000313" key="3">
    <source>
        <dbReference type="EMBL" id="MFC4565546.1"/>
    </source>
</evidence>
<sequence>MSAQIAGSTGRPLAKGLLAVLMAGAYLLCLICHAPGLSAAAAAHPAAHTAAEPAQEAQAGEGRDAAAGHGHAEPGHCDDSGIAAAGQPGGGLQLLMLLGLATLAAWVLWSFPPRTPAWAHPRPWRRHPGGSRLLISICVCRV</sequence>
<feature type="region of interest" description="Disordered" evidence="1">
    <location>
        <begin position="49"/>
        <end position="82"/>
    </location>
</feature>
<feature type="compositionally biased region" description="Low complexity" evidence="1">
    <location>
        <begin position="49"/>
        <end position="60"/>
    </location>
</feature>
<dbReference type="EMBL" id="JBHSFQ010000040">
    <property type="protein sequence ID" value="MFC4565546.1"/>
    <property type="molecule type" value="Genomic_DNA"/>
</dbReference>
<evidence type="ECO:0000313" key="4">
    <source>
        <dbReference type="Proteomes" id="UP001595923"/>
    </source>
</evidence>
<name>A0ABV9E321_9ACTN</name>
<keyword evidence="2" id="KW-0812">Transmembrane</keyword>
<evidence type="ECO:0000256" key="2">
    <source>
        <dbReference type="SAM" id="Phobius"/>
    </source>
</evidence>
<dbReference type="RefSeq" id="WP_378579617.1">
    <property type="nucleotide sequence ID" value="NZ_JBHSFQ010000040.1"/>
</dbReference>
<dbReference type="Proteomes" id="UP001595923">
    <property type="component" value="Unassembled WGS sequence"/>
</dbReference>
<keyword evidence="4" id="KW-1185">Reference proteome</keyword>
<evidence type="ECO:0000256" key="1">
    <source>
        <dbReference type="SAM" id="MobiDB-lite"/>
    </source>
</evidence>
<protein>
    <submittedName>
        <fullName evidence="3">Uncharacterized protein</fullName>
    </submittedName>
</protein>
<keyword evidence="2" id="KW-0472">Membrane</keyword>
<gene>
    <name evidence="3" type="ORF">ACFO4E_27125</name>
</gene>
<organism evidence="3 4">
    <name type="scientific">Nocardiopsis mangrovi</name>
    <dbReference type="NCBI Taxonomy" id="1179818"/>
    <lineage>
        <taxon>Bacteria</taxon>
        <taxon>Bacillati</taxon>
        <taxon>Actinomycetota</taxon>
        <taxon>Actinomycetes</taxon>
        <taxon>Streptosporangiales</taxon>
        <taxon>Nocardiopsidaceae</taxon>
        <taxon>Nocardiopsis</taxon>
    </lineage>
</organism>
<proteinExistence type="predicted"/>